<dbReference type="SMART" id="SM00901">
    <property type="entry name" value="FRG"/>
    <property type="match status" value="1"/>
</dbReference>
<dbReference type="EMBL" id="JJQQ01000111">
    <property type="protein sequence ID" value="KKH65908.1"/>
    <property type="molecule type" value="Genomic_DNA"/>
</dbReference>
<accession>A0A0F8PTE9</accession>
<evidence type="ECO:0000313" key="3">
    <source>
        <dbReference type="Proteomes" id="UP000033933"/>
    </source>
</evidence>
<organism evidence="2 3">
    <name type="scientific">Methanosarcina mazei</name>
    <name type="common">Methanosarcina frisia</name>
    <dbReference type="NCBI Taxonomy" id="2209"/>
    <lineage>
        <taxon>Archaea</taxon>
        <taxon>Methanobacteriati</taxon>
        <taxon>Methanobacteriota</taxon>
        <taxon>Stenosarchaea group</taxon>
        <taxon>Methanomicrobia</taxon>
        <taxon>Methanosarcinales</taxon>
        <taxon>Methanosarcinaceae</taxon>
        <taxon>Methanosarcina</taxon>
    </lineage>
</organism>
<evidence type="ECO:0000259" key="1">
    <source>
        <dbReference type="SMART" id="SM00901"/>
    </source>
</evidence>
<name>A0A0F8PTE9_METMZ</name>
<dbReference type="PATRIC" id="fig|2209.87.peg.3857"/>
<proteinExistence type="predicted"/>
<comment type="caution">
    <text evidence="2">The sequence shown here is derived from an EMBL/GenBank/DDBJ whole genome shotgun (WGS) entry which is preliminary data.</text>
</comment>
<dbReference type="Proteomes" id="UP000033933">
    <property type="component" value="Unassembled WGS sequence"/>
</dbReference>
<dbReference type="RefSeq" id="WP_048045464.1">
    <property type="nucleotide sequence ID" value="NZ_JJQQ01000111.1"/>
</dbReference>
<gene>
    <name evidence="2" type="ORF">DU87_17605</name>
</gene>
<evidence type="ECO:0000313" key="2">
    <source>
        <dbReference type="EMBL" id="KKH65908.1"/>
    </source>
</evidence>
<sequence length="421" mass="49270">MTEPLEHLVRIPEWSEKATERSFVIFNNEFIKENIPVTRIEYWKDFFKLVDSRLFDRAGTELIFRGQRRWDWQLSPTLGREPYSKDGNVTKEKAEKMHALFRQAVRGRLNDSSLVNDSNPDELWAIGQHYGLKTPLLDWTSSPYVALFFAFNEQDPSSEGNDNYYRTVYVLNKSFVENECPEIIVVEPKRDDHGRLVNQAGLFTVCHDATIENQLLASLSKDSNFTQEKLMDEDEGRFPEIFADYICKIYIKNEFRHECIKHLRKMNVHHASLFPDLIGASDYCNLIMAEWIEAQEINKQHSADAEPKLESNGVISKLTPKLDVSEQEIDTIEEMLRFPISHKQMESVKVSMLAKDLASEIKKYQYTDWQNRDSVKAKLRIIIKNYLRKAGYPESARDNIISNILSFYELREDMQQEMKDE</sequence>
<feature type="domain" description="FRG" evidence="1">
    <location>
        <begin position="58"/>
        <end position="166"/>
    </location>
</feature>
<dbReference type="InterPro" id="IPR014966">
    <property type="entry name" value="FRG-dom"/>
</dbReference>
<protein>
    <recommendedName>
        <fullName evidence="1">FRG domain-containing protein</fullName>
    </recommendedName>
</protein>
<reference evidence="2 3" key="1">
    <citation type="journal article" date="2015" name="ISME J.">
        <title>Genomic and phenotypic differentiation among Methanosarcina mazei populations from Columbia River sediment.</title>
        <authorList>
            <person name="Youngblut N.D."/>
            <person name="Wirth J.S."/>
            <person name="Henriksen J.R."/>
            <person name="Smith M."/>
            <person name="Simon H."/>
            <person name="Metcalf W.W."/>
            <person name="Whitaker R.J."/>
        </authorList>
    </citation>
    <scope>NUCLEOTIDE SEQUENCE [LARGE SCALE GENOMIC DNA]</scope>
    <source>
        <strain evidence="2 3">1.H.M.0.1</strain>
    </source>
</reference>
<dbReference type="InterPro" id="IPR021810">
    <property type="entry name" value="T1RH-like_C"/>
</dbReference>
<dbReference type="AlphaFoldDB" id="A0A0F8PTE9"/>
<dbReference type="Pfam" id="PF11867">
    <property type="entry name" value="T1RH-like_C"/>
    <property type="match status" value="1"/>
</dbReference>
<dbReference type="Pfam" id="PF08867">
    <property type="entry name" value="FRG"/>
    <property type="match status" value="1"/>
</dbReference>